<dbReference type="RefSeq" id="WP_353400740.1">
    <property type="nucleotide sequence ID" value="NZ_BAABWU010000010.1"/>
</dbReference>
<keyword evidence="4 5" id="KW-0472">Membrane</keyword>
<feature type="transmembrane region" description="Helical" evidence="5">
    <location>
        <begin position="6"/>
        <end position="25"/>
    </location>
</feature>
<evidence type="ECO:0000256" key="1">
    <source>
        <dbReference type="ARBA" id="ARBA00004141"/>
    </source>
</evidence>
<feature type="transmembrane region" description="Helical" evidence="5">
    <location>
        <begin position="37"/>
        <end position="55"/>
    </location>
</feature>
<dbReference type="Proteomes" id="UP001441944">
    <property type="component" value="Unassembled WGS sequence"/>
</dbReference>
<evidence type="ECO:0000256" key="3">
    <source>
        <dbReference type="ARBA" id="ARBA00022989"/>
    </source>
</evidence>
<gene>
    <name evidence="7" type="ORF">NBRC116598_26260</name>
</gene>
<feature type="transmembrane region" description="Helical" evidence="5">
    <location>
        <begin position="75"/>
        <end position="94"/>
    </location>
</feature>
<evidence type="ECO:0000256" key="2">
    <source>
        <dbReference type="ARBA" id="ARBA00022692"/>
    </source>
</evidence>
<dbReference type="InterPro" id="IPR009915">
    <property type="entry name" value="NnrU_dom"/>
</dbReference>
<proteinExistence type="predicted"/>
<name>A0ABQ0AMT8_9RHOB</name>
<protein>
    <submittedName>
        <fullName evidence="7">NnrU family protein</fullName>
    </submittedName>
</protein>
<feature type="transmembrane region" description="Helical" evidence="5">
    <location>
        <begin position="205"/>
        <end position="228"/>
    </location>
</feature>
<dbReference type="EMBL" id="BAABWU010000010">
    <property type="protein sequence ID" value="GAA6197182.1"/>
    <property type="molecule type" value="Genomic_DNA"/>
</dbReference>
<keyword evidence="3 5" id="KW-1133">Transmembrane helix</keyword>
<evidence type="ECO:0000256" key="5">
    <source>
        <dbReference type="SAM" id="Phobius"/>
    </source>
</evidence>
<feature type="transmembrane region" description="Helical" evidence="5">
    <location>
        <begin position="141"/>
        <end position="161"/>
    </location>
</feature>
<comment type="subcellular location">
    <subcellularLocation>
        <location evidence="1">Membrane</location>
        <topology evidence="1">Multi-pass membrane protein</topology>
    </subcellularLocation>
</comment>
<dbReference type="Pfam" id="PF07298">
    <property type="entry name" value="NnrU"/>
    <property type="match status" value="1"/>
</dbReference>
<comment type="caution">
    <text evidence="7">The sequence shown here is derived from an EMBL/GenBank/DDBJ whole genome shotgun (WGS) entry which is preliminary data.</text>
</comment>
<sequence length="229" mass="25235">MADWLNFALSLTAFLSSHIIPRIGGLRDRLITKLGRSIYFSLYGAVSLLLFAWAIVAVGEAPRVAIWPHYPWMRWIPNLTMPLAFVLIFCGLGLRSPNTLGSRKGAEFDATNPGIAAVSRHPLLLALLIWAGAHLVVNGELAHVILFGTFASFPLVAMWGFDRKSARLMGAQAEAFFAQTSWLSLMPLVHRNWLRQNASALAPRCLLGLLCWAALLPLHEAVIGAWPFP</sequence>
<evidence type="ECO:0000259" key="6">
    <source>
        <dbReference type="Pfam" id="PF07298"/>
    </source>
</evidence>
<evidence type="ECO:0000256" key="4">
    <source>
        <dbReference type="ARBA" id="ARBA00023136"/>
    </source>
</evidence>
<keyword evidence="2 5" id="KW-0812">Transmembrane</keyword>
<keyword evidence="8" id="KW-1185">Reference proteome</keyword>
<evidence type="ECO:0000313" key="8">
    <source>
        <dbReference type="Proteomes" id="UP001441944"/>
    </source>
</evidence>
<reference evidence="7 8" key="1">
    <citation type="submission" date="2024-04" db="EMBL/GenBank/DDBJ databases">
        <title>Draft genome sequence of Pseudophaeobacter arcticus NBRC 116598.</title>
        <authorList>
            <person name="Miyakawa T."/>
            <person name="Kusuya Y."/>
            <person name="Miura T."/>
        </authorList>
    </citation>
    <scope>NUCLEOTIDE SEQUENCE [LARGE SCALE GENOMIC DNA]</scope>
    <source>
        <strain evidence="7 8">SU-CL00105</strain>
    </source>
</reference>
<organism evidence="7 8">
    <name type="scientific">Pseudophaeobacter arcticus</name>
    <dbReference type="NCBI Taxonomy" id="385492"/>
    <lineage>
        <taxon>Bacteria</taxon>
        <taxon>Pseudomonadati</taxon>
        <taxon>Pseudomonadota</taxon>
        <taxon>Alphaproteobacteria</taxon>
        <taxon>Rhodobacterales</taxon>
        <taxon>Paracoccaceae</taxon>
        <taxon>Pseudophaeobacter</taxon>
    </lineage>
</organism>
<feature type="domain" description="NnrU" evidence="6">
    <location>
        <begin position="7"/>
        <end position="227"/>
    </location>
</feature>
<accession>A0ABQ0AMT8</accession>
<evidence type="ECO:0000313" key="7">
    <source>
        <dbReference type="EMBL" id="GAA6197182.1"/>
    </source>
</evidence>
<feature type="transmembrane region" description="Helical" evidence="5">
    <location>
        <begin position="115"/>
        <end position="135"/>
    </location>
</feature>